<feature type="transmembrane region" description="Helical" evidence="1">
    <location>
        <begin position="135"/>
        <end position="160"/>
    </location>
</feature>
<evidence type="ECO:0008006" key="4">
    <source>
        <dbReference type="Google" id="ProtNLM"/>
    </source>
</evidence>
<evidence type="ECO:0000313" key="2">
    <source>
        <dbReference type="EMBL" id="MDT0330767.1"/>
    </source>
</evidence>
<feature type="transmembrane region" description="Helical" evidence="1">
    <location>
        <begin position="181"/>
        <end position="200"/>
    </location>
</feature>
<protein>
    <recommendedName>
        <fullName evidence="4">DUF3592 domain-containing protein</fullName>
    </recommendedName>
</protein>
<feature type="transmembrane region" description="Helical" evidence="1">
    <location>
        <begin position="262"/>
        <end position="285"/>
    </location>
</feature>
<accession>A0ABU2MDL0</accession>
<keyword evidence="1" id="KW-0472">Membrane</keyword>
<evidence type="ECO:0000313" key="3">
    <source>
        <dbReference type="Proteomes" id="UP001183390"/>
    </source>
</evidence>
<dbReference type="RefSeq" id="WP_311513341.1">
    <property type="nucleotide sequence ID" value="NZ_JAVREP010000015.1"/>
</dbReference>
<keyword evidence="1" id="KW-1133">Transmembrane helix</keyword>
<reference evidence="3" key="1">
    <citation type="submission" date="2023-07" db="EMBL/GenBank/DDBJ databases">
        <title>30 novel species of actinomycetes from the DSMZ collection.</title>
        <authorList>
            <person name="Nouioui I."/>
        </authorList>
    </citation>
    <scope>NUCLEOTIDE SEQUENCE [LARGE SCALE GENOMIC DNA]</scope>
    <source>
        <strain evidence="3">DSM 44743</strain>
    </source>
</reference>
<sequence length="358" mass="38653">MNPSEHDQRLIDFLHRLKRERGPAATRRRPRRDHVPTLIAVLLLGGLFGALVFLASAETVRQIAFAHHSRTVEATIVEIRHGEPVVSLRTEAGEEATVLAHGTYRHGDPVGVTVRHLVDHPEQAVLADHRWTPWWALPLAVVVLFGVHALWAPTGIRAGWAWRRARAHVQGPEPGGWTPRALVGPVVGATLLSVVAIGLAAPPFARGGVPALAAAPEGLVPVGVAAMFVVGAGTVVVRAWYHRTERVPAARPPRPFRLVSGGVFWVPALVACAVSVIVVLVSWPLDALVDWEHREEGVAEVIGVTCRSQGRGSCAEYLVLRYEADGLTYVEEVSGDFAPGGVPVEWNAEDPTRVRVIG</sequence>
<keyword evidence="3" id="KW-1185">Reference proteome</keyword>
<proteinExistence type="predicted"/>
<feature type="transmembrane region" description="Helical" evidence="1">
    <location>
        <begin position="37"/>
        <end position="57"/>
    </location>
</feature>
<comment type="caution">
    <text evidence="2">The sequence shown here is derived from an EMBL/GenBank/DDBJ whole genome shotgun (WGS) entry which is preliminary data.</text>
</comment>
<dbReference type="Proteomes" id="UP001183390">
    <property type="component" value="Unassembled WGS sequence"/>
</dbReference>
<dbReference type="EMBL" id="JAVREP010000015">
    <property type="protein sequence ID" value="MDT0330767.1"/>
    <property type="molecule type" value="Genomic_DNA"/>
</dbReference>
<gene>
    <name evidence="2" type="ORF">RM479_20305</name>
</gene>
<feature type="transmembrane region" description="Helical" evidence="1">
    <location>
        <begin position="220"/>
        <end position="241"/>
    </location>
</feature>
<evidence type="ECO:0000256" key="1">
    <source>
        <dbReference type="SAM" id="Phobius"/>
    </source>
</evidence>
<keyword evidence="1" id="KW-0812">Transmembrane</keyword>
<organism evidence="2 3">
    <name type="scientific">Nocardiopsis lambiniae</name>
    <dbReference type="NCBI Taxonomy" id="3075539"/>
    <lineage>
        <taxon>Bacteria</taxon>
        <taxon>Bacillati</taxon>
        <taxon>Actinomycetota</taxon>
        <taxon>Actinomycetes</taxon>
        <taxon>Streptosporangiales</taxon>
        <taxon>Nocardiopsidaceae</taxon>
        <taxon>Nocardiopsis</taxon>
    </lineage>
</organism>
<name>A0ABU2MDL0_9ACTN</name>